<dbReference type="InterPro" id="IPR000644">
    <property type="entry name" value="CBS_dom"/>
</dbReference>
<dbReference type="SUPFAM" id="SSF161093">
    <property type="entry name" value="MgtE membrane domain-like"/>
    <property type="match status" value="1"/>
</dbReference>
<keyword evidence="8" id="KW-0129">CBS domain</keyword>
<feature type="transmembrane region" description="Helical" evidence="9">
    <location>
        <begin position="281"/>
        <end position="301"/>
    </location>
</feature>
<evidence type="ECO:0000259" key="10">
    <source>
        <dbReference type="PROSITE" id="PS51371"/>
    </source>
</evidence>
<feature type="transmembrane region" description="Helical" evidence="9">
    <location>
        <begin position="355"/>
        <end position="375"/>
    </location>
</feature>
<dbReference type="HOGENOM" id="CLU_037408_2_2_10"/>
<evidence type="ECO:0000256" key="2">
    <source>
        <dbReference type="ARBA" id="ARBA00009749"/>
    </source>
</evidence>
<dbReference type="InterPro" id="IPR006668">
    <property type="entry name" value="Mg_transptr_MgtE_intracell_dom"/>
</dbReference>
<sequence>MLVNPEIKELIQKRNFSELKDILIDWDPTDIADLILNLEEDERALIFRLLPKELAADVFEYLDYDTQSDLIKSLSQEKIAELLNEMSPDDRTALFEEMPPNVVKQMISYLTPEERKIAQQLLGYPEDSVGRLMTPDYIAIRENWTVQETLDYIRKYGHDKETLNILYVVDDKGKLIDDIKIRDFLLAPLDTKVSELMDGNYVSLKVNDDQETAIEVFKKYDRIALPVTDSSGVLVGIVTVDDVLDVAEEETTEDIHKSAAVEALEEPYPDTPVMKMIKKRAGWLSILFISEMFTATAMGFFEHYIAQAVVLAIFVPLIISSGGNSGSQASTLIIRALALNEISLKDWLYVFRRELFAGLILGLILAFIGFLRITVWQAIGEVYGAHWFLLSLTVAGSLIGVVTWGSLMGAMLPFIMKKLGFDPATSSAPFVATLVDVTGIVIYFTVAHIMLSGTLLP</sequence>
<accession>I6Z373</accession>
<evidence type="ECO:0000256" key="4">
    <source>
        <dbReference type="ARBA" id="ARBA00022692"/>
    </source>
</evidence>
<proteinExistence type="inferred from homology"/>
<reference evidence="11 12" key="1">
    <citation type="journal article" date="2013" name="PLoS ONE">
        <title>Genomic analysis of Melioribacter roseus, facultatively anaerobic organotrophic bacterium representing a novel deep lineage within Bacteriodetes/Chlorobi group.</title>
        <authorList>
            <person name="Kadnikov V.V."/>
            <person name="Mardanov A.V."/>
            <person name="Podosokorskaya O.A."/>
            <person name="Gavrilov S.N."/>
            <person name="Kublanov I.V."/>
            <person name="Beletsky A.V."/>
            <person name="Bonch-Osmolovskaya E.A."/>
            <person name="Ravin N.V."/>
        </authorList>
    </citation>
    <scope>NUCLEOTIDE SEQUENCE [LARGE SCALE GENOMIC DNA]</scope>
    <source>
        <strain evidence="12">JCM 17771 / P3M-2</strain>
    </source>
</reference>
<evidence type="ECO:0000256" key="7">
    <source>
        <dbReference type="ARBA" id="ARBA00023136"/>
    </source>
</evidence>
<dbReference type="SUPFAM" id="SSF158791">
    <property type="entry name" value="MgtE N-terminal domain-like"/>
    <property type="match status" value="1"/>
</dbReference>
<evidence type="ECO:0000313" key="12">
    <source>
        <dbReference type="Proteomes" id="UP000009011"/>
    </source>
</evidence>
<keyword evidence="4 9" id="KW-0812">Transmembrane</keyword>
<evidence type="ECO:0000256" key="9">
    <source>
        <dbReference type="RuleBase" id="RU362011"/>
    </source>
</evidence>
<dbReference type="SUPFAM" id="SSF54631">
    <property type="entry name" value="CBS-domain pair"/>
    <property type="match status" value="1"/>
</dbReference>
<dbReference type="STRING" id="1191523.MROS_0356"/>
<dbReference type="Proteomes" id="UP000009011">
    <property type="component" value="Chromosome"/>
</dbReference>
<dbReference type="PANTHER" id="PTHR43773:SF1">
    <property type="entry name" value="MAGNESIUM TRANSPORTER MGTE"/>
    <property type="match status" value="1"/>
</dbReference>
<feature type="transmembrane region" description="Helical" evidence="9">
    <location>
        <begin position="307"/>
        <end position="334"/>
    </location>
</feature>
<evidence type="ECO:0000256" key="5">
    <source>
        <dbReference type="ARBA" id="ARBA00022842"/>
    </source>
</evidence>
<comment type="subcellular location">
    <subcellularLocation>
        <location evidence="9">Cell membrane</location>
        <topology evidence="9">Multi-pass membrane protein</topology>
    </subcellularLocation>
    <subcellularLocation>
        <location evidence="1">Membrane</location>
        <topology evidence="1">Multi-pass membrane protein</topology>
    </subcellularLocation>
</comment>
<dbReference type="Pfam" id="PF00571">
    <property type="entry name" value="CBS"/>
    <property type="match status" value="2"/>
</dbReference>
<dbReference type="EMBL" id="CP003557">
    <property type="protein sequence ID" value="AFN73600.1"/>
    <property type="molecule type" value="Genomic_DNA"/>
</dbReference>
<comment type="subunit">
    <text evidence="9">Homodimer.</text>
</comment>
<keyword evidence="6 9" id="KW-1133">Transmembrane helix</keyword>
<dbReference type="InterPro" id="IPR046342">
    <property type="entry name" value="CBS_dom_sf"/>
</dbReference>
<dbReference type="PROSITE" id="PS51371">
    <property type="entry name" value="CBS"/>
    <property type="match status" value="2"/>
</dbReference>
<dbReference type="Gene3D" id="3.10.580.10">
    <property type="entry name" value="CBS-domain"/>
    <property type="match status" value="1"/>
</dbReference>
<dbReference type="NCBIfam" id="TIGR00400">
    <property type="entry name" value="mgtE"/>
    <property type="match status" value="1"/>
</dbReference>
<comment type="similarity">
    <text evidence="2 9">Belongs to the SLC41A transporter family.</text>
</comment>
<dbReference type="CDD" id="cd04606">
    <property type="entry name" value="CBS_pair_Mg_transporter"/>
    <property type="match status" value="1"/>
</dbReference>
<protein>
    <recommendedName>
        <fullName evidence="9">Magnesium transporter MgtE</fullName>
    </recommendedName>
</protein>
<keyword evidence="9" id="KW-0479">Metal-binding</keyword>
<gene>
    <name evidence="11" type="ordered locus">MROS_0356</name>
</gene>
<name>I6Z373_MELRP</name>
<dbReference type="AlphaFoldDB" id="I6Z373"/>
<keyword evidence="3 9" id="KW-0813">Transport</keyword>
<dbReference type="InterPro" id="IPR038076">
    <property type="entry name" value="MgtE_N_sf"/>
</dbReference>
<dbReference type="SMART" id="SM00116">
    <property type="entry name" value="CBS"/>
    <property type="match status" value="2"/>
</dbReference>
<dbReference type="GO" id="GO:0046872">
    <property type="term" value="F:metal ion binding"/>
    <property type="evidence" value="ECO:0007669"/>
    <property type="project" value="UniProtKB-KW"/>
</dbReference>
<dbReference type="GO" id="GO:0015095">
    <property type="term" value="F:magnesium ion transmembrane transporter activity"/>
    <property type="evidence" value="ECO:0007669"/>
    <property type="project" value="UniProtKB-UniRule"/>
</dbReference>
<organism evidence="11 12">
    <name type="scientific">Melioribacter roseus (strain DSM 23840 / JCM 17771 / VKM B-2668 / P3M-2)</name>
    <dbReference type="NCBI Taxonomy" id="1191523"/>
    <lineage>
        <taxon>Bacteria</taxon>
        <taxon>Pseudomonadati</taxon>
        <taxon>Ignavibacteriota</taxon>
        <taxon>Ignavibacteria</taxon>
        <taxon>Ignavibacteriales</taxon>
        <taxon>Melioribacteraceae</taxon>
        <taxon>Melioribacter</taxon>
    </lineage>
</organism>
<dbReference type="PATRIC" id="fig|1191523.3.peg.367"/>
<dbReference type="PANTHER" id="PTHR43773">
    <property type="entry name" value="MAGNESIUM TRANSPORTER MGTE"/>
    <property type="match status" value="1"/>
</dbReference>
<evidence type="ECO:0000256" key="6">
    <source>
        <dbReference type="ARBA" id="ARBA00022989"/>
    </source>
</evidence>
<evidence type="ECO:0000256" key="3">
    <source>
        <dbReference type="ARBA" id="ARBA00022448"/>
    </source>
</evidence>
<dbReference type="InterPro" id="IPR006667">
    <property type="entry name" value="SLC41_membr_dom"/>
</dbReference>
<keyword evidence="12" id="KW-1185">Reference proteome</keyword>
<feature type="domain" description="CBS" evidence="10">
    <location>
        <begin position="133"/>
        <end position="195"/>
    </location>
</feature>
<dbReference type="Gene3D" id="1.25.60.10">
    <property type="entry name" value="MgtE N-terminal domain-like"/>
    <property type="match status" value="1"/>
</dbReference>
<dbReference type="SMART" id="SM00924">
    <property type="entry name" value="MgtE_N"/>
    <property type="match status" value="1"/>
</dbReference>
<keyword evidence="7 9" id="KW-0472">Membrane</keyword>
<dbReference type="eggNOG" id="COG2239">
    <property type="taxonomic scope" value="Bacteria"/>
</dbReference>
<dbReference type="GO" id="GO:0005886">
    <property type="term" value="C:plasma membrane"/>
    <property type="evidence" value="ECO:0007669"/>
    <property type="project" value="UniProtKB-SubCell"/>
</dbReference>
<keyword evidence="9" id="KW-1003">Cell membrane</keyword>
<dbReference type="InterPro" id="IPR006669">
    <property type="entry name" value="MgtE_transporter"/>
</dbReference>
<dbReference type="Pfam" id="PF03448">
    <property type="entry name" value="MgtE_N"/>
    <property type="match status" value="1"/>
</dbReference>
<evidence type="ECO:0000256" key="1">
    <source>
        <dbReference type="ARBA" id="ARBA00004141"/>
    </source>
</evidence>
<evidence type="ECO:0000313" key="11">
    <source>
        <dbReference type="EMBL" id="AFN73600.1"/>
    </source>
</evidence>
<feature type="transmembrane region" description="Helical" evidence="9">
    <location>
        <begin position="428"/>
        <end position="451"/>
    </location>
</feature>
<dbReference type="Pfam" id="PF01769">
    <property type="entry name" value="MgtE"/>
    <property type="match status" value="1"/>
</dbReference>
<feature type="domain" description="CBS" evidence="10">
    <location>
        <begin position="197"/>
        <end position="253"/>
    </location>
</feature>
<keyword evidence="5 9" id="KW-0460">Magnesium</keyword>
<dbReference type="InterPro" id="IPR036739">
    <property type="entry name" value="SLC41_membr_dom_sf"/>
</dbReference>
<comment type="function">
    <text evidence="9">Acts as a magnesium transporter.</text>
</comment>
<dbReference type="Gene3D" id="1.10.357.20">
    <property type="entry name" value="SLC41 divalent cation transporters, integral membrane domain"/>
    <property type="match status" value="1"/>
</dbReference>
<evidence type="ECO:0000256" key="8">
    <source>
        <dbReference type="PROSITE-ProRule" id="PRU00703"/>
    </source>
</evidence>
<feature type="transmembrane region" description="Helical" evidence="9">
    <location>
        <begin position="387"/>
        <end position="416"/>
    </location>
</feature>
<dbReference type="KEGG" id="mro:MROS_0356"/>